<evidence type="ECO:0000313" key="3">
    <source>
        <dbReference type="EMBL" id="GAA3032345.1"/>
    </source>
</evidence>
<name>A0ABP6L4H4_9ACTN</name>
<proteinExistence type="predicted"/>
<reference evidence="4" key="1">
    <citation type="journal article" date="2019" name="Int. J. Syst. Evol. Microbiol.">
        <title>The Global Catalogue of Microorganisms (GCM) 10K type strain sequencing project: providing services to taxonomists for standard genome sequencing and annotation.</title>
        <authorList>
            <consortium name="The Broad Institute Genomics Platform"/>
            <consortium name="The Broad Institute Genome Sequencing Center for Infectious Disease"/>
            <person name="Wu L."/>
            <person name="Ma J."/>
        </authorList>
    </citation>
    <scope>NUCLEOTIDE SEQUENCE [LARGE SCALE GENOMIC DNA]</scope>
    <source>
        <strain evidence="4">JCM 14234</strain>
    </source>
</reference>
<dbReference type="Proteomes" id="UP001501035">
    <property type="component" value="Unassembled WGS sequence"/>
</dbReference>
<accession>A0ABP6L4H4</accession>
<dbReference type="RefSeq" id="WP_290704506.1">
    <property type="nucleotide sequence ID" value="NZ_BAAAVS010000019.1"/>
</dbReference>
<organism evidence="3 4">
    <name type="scientific">Gordonia defluvii</name>
    <dbReference type="NCBI Taxonomy" id="283718"/>
    <lineage>
        <taxon>Bacteria</taxon>
        <taxon>Bacillati</taxon>
        <taxon>Actinomycetota</taxon>
        <taxon>Actinomycetes</taxon>
        <taxon>Mycobacteriales</taxon>
        <taxon>Gordoniaceae</taxon>
        <taxon>Gordonia</taxon>
    </lineage>
</organism>
<protein>
    <submittedName>
        <fullName evidence="3">HNH endonuclease signature motif containing protein</fullName>
    </submittedName>
</protein>
<comment type="caution">
    <text evidence="3">The sequence shown here is derived from an EMBL/GenBank/DDBJ whole genome shotgun (WGS) entry which is preliminary data.</text>
</comment>
<dbReference type="CDD" id="cd00085">
    <property type="entry name" value="HNHc"/>
    <property type="match status" value="1"/>
</dbReference>
<evidence type="ECO:0000313" key="4">
    <source>
        <dbReference type="Proteomes" id="UP001501035"/>
    </source>
</evidence>
<gene>
    <name evidence="3" type="ORF">GCM10010528_11920</name>
</gene>
<keyword evidence="3" id="KW-0378">Hydrolase</keyword>
<keyword evidence="3" id="KW-0540">Nuclease</keyword>
<dbReference type="InterPro" id="IPR003870">
    <property type="entry name" value="DUF222"/>
</dbReference>
<sequence>MAVTSAEDTPEVGPAWPDSARALARLIDVATVKLAATSLGLASDGDVLDVVTTMETMRRRLDGVLAALVVEVSDRELFRVSGHTTVKRFYAQELRLGAGEAKRRLEVAESIAPMMAMTGQKLPPKREALADAVAQGKISAEHIHEIEAIMAAVPHSASVEEVETAVTIMAEAAKEMAPAELRPVGQRLLGHLDPDGELSDDTDRRRQRGVTIGRQDSQLLSKLSGVLTPALRAKIEVILHSWAAPGINNPDDEKPIAALADDAGTDGREQLAEAVSRDTRSPAQRNHDALETMCDWILGHQGLGRPDRIPAQLVITIDEHDLAARAGASLTSTGTLVPTVDLVELAADAVPWLVVFQHASRVIVDFARGRRIASFAQRLALFGKDRGCTRPGCTEPFSRTQAHHAQLDFAKGGLTNLADLGSACGPDNRNVGTGPGQWDTAIIDGGPDAGRTGWRRAGTGRPFRANPVHHPQAFLHSADPGPLGETSQLEAPQRDRGIELRRYIDSEHHGQSPPSLVEAALHVVLQSVA</sequence>
<dbReference type="InterPro" id="IPR003615">
    <property type="entry name" value="HNH_nuc"/>
</dbReference>
<evidence type="ECO:0000256" key="1">
    <source>
        <dbReference type="SAM" id="MobiDB-lite"/>
    </source>
</evidence>
<keyword evidence="3" id="KW-0255">Endonuclease</keyword>
<feature type="domain" description="DUF222" evidence="2">
    <location>
        <begin position="50"/>
        <end position="385"/>
    </location>
</feature>
<feature type="region of interest" description="Disordered" evidence="1">
    <location>
        <begin position="189"/>
        <end position="212"/>
    </location>
</feature>
<dbReference type="GO" id="GO:0004519">
    <property type="term" value="F:endonuclease activity"/>
    <property type="evidence" value="ECO:0007669"/>
    <property type="project" value="UniProtKB-KW"/>
</dbReference>
<evidence type="ECO:0000259" key="2">
    <source>
        <dbReference type="Pfam" id="PF02720"/>
    </source>
</evidence>
<keyword evidence="4" id="KW-1185">Reference proteome</keyword>
<dbReference type="Pfam" id="PF02720">
    <property type="entry name" value="DUF222"/>
    <property type="match status" value="1"/>
</dbReference>
<dbReference type="EMBL" id="BAAAVS010000019">
    <property type="protein sequence ID" value="GAA3032345.1"/>
    <property type="molecule type" value="Genomic_DNA"/>
</dbReference>